<dbReference type="Proteomes" id="UP000256485">
    <property type="component" value="Unassembled WGS sequence"/>
</dbReference>
<keyword evidence="7" id="KW-1185">Reference proteome</keyword>
<dbReference type="InterPro" id="IPR043146">
    <property type="entry name" value="Penicillin_amidase_N_B-knob"/>
</dbReference>
<comment type="cofactor">
    <cofactor evidence="5">
        <name>Ca(2+)</name>
        <dbReference type="ChEBI" id="CHEBI:29108"/>
    </cofactor>
    <text evidence="5">Binds 1 Ca(2+) ion per dimer.</text>
</comment>
<name>A0A3D9VC77_THECX</name>
<dbReference type="GO" id="GO:0016811">
    <property type="term" value="F:hydrolase activity, acting on carbon-nitrogen (but not peptide) bonds, in linear amides"/>
    <property type="evidence" value="ECO:0007669"/>
    <property type="project" value="InterPro"/>
</dbReference>
<accession>A0A3D9VC77</accession>
<protein>
    <submittedName>
        <fullName evidence="6">Penicillin amidase</fullName>
    </submittedName>
</protein>
<gene>
    <name evidence="6" type="ORF">DFJ64_1165</name>
</gene>
<keyword evidence="3" id="KW-0865">Zymogen</keyword>
<dbReference type="EMBL" id="QTUC01000001">
    <property type="protein sequence ID" value="REF35774.1"/>
    <property type="molecule type" value="Genomic_DNA"/>
</dbReference>
<dbReference type="InterPro" id="IPR014395">
    <property type="entry name" value="Pen/GL7ACA/AHL_acylase"/>
</dbReference>
<dbReference type="Gene3D" id="3.60.20.10">
    <property type="entry name" value="Glutamine Phosphoribosylpyrophosphate, subunit 1, domain 1"/>
    <property type="match status" value="1"/>
</dbReference>
<feature type="active site" description="Nucleophile" evidence="4">
    <location>
        <position position="277"/>
    </location>
</feature>
<dbReference type="Pfam" id="PF01804">
    <property type="entry name" value="Penicil_amidase"/>
    <property type="match status" value="1"/>
</dbReference>
<dbReference type="CDD" id="cd03747">
    <property type="entry name" value="Ntn_PGA_like"/>
    <property type="match status" value="1"/>
</dbReference>
<dbReference type="PIRSF" id="PIRSF001227">
    <property type="entry name" value="Pen_acylase"/>
    <property type="match status" value="1"/>
</dbReference>
<dbReference type="InterPro" id="IPR002692">
    <property type="entry name" value="S45"/>
</dbReference>
<keyword evidence="5" id="KW-0479">Metal-binding</keyword>
<comment type="similarity">
    <text evidence="1">Belongs to the peptidase S45 family.</text>
</comment>
<evidence type="ECO:0000313" key="6">
    <source>
        <dbReference type="EMBL" id="REF35774.1"/>
    </source>
</evidence>
<feature type="binding site" evidence="5">
    <location>
        <position position="355"/>
    </location>
    <ligand>
        <name>Ca(2+)</name>
        <dbReference type="ChEBI" id="CHEBI:29108"/>
    </ligand>
</feature>
<proteinExistence type="inferred from homology"/>
<dbReference type="PANTHER" id="PTHR34218:SF4">
    <property type="entry name" value="ACYL-HOMOSERINE LACTONE ACYLASE QUIP"/>
    <property type="match status" value="1"/>
</dbReference>
<dbReference type="GO" id="GO:0017000">
    <property type="term" value="P:antibiotic biosynthetic process"/>
    <property type="evidence" value="ECO:0007669"/>
    <property type="project" value="InterPro"/>
</dbReference>
<dbReference type="SUPFAM" id="SSF56235">
    <property type="entry name" value="N-terminal nucleophile aminohydrolases (Ntn hydrolases)"/>
    <property type="match status" value="1"/>
</dbReference>
<dbReference type="Gene3D" id="1.10.439.10">
    <property type="entry name" value="Penicillin Amidohydrolase, domain 1"/>
    <property type="match status" value="1"/>
</dbReference>
<dbReference type="AlphaFoldDB" id="A0A3D9VC77"/>
<feature type="binding site" evidence="5">
    <location>
        <position position="358"/>
    </location>
    <ligand>
        <name>Ca(2+)</name>
        <dbReference type="ChEBI" id="CHEBI:29108"/>
    </ligand>
</feature>
<reference evidence="6 7" key="1">
    <citation type="submission" date="2018-08" db="EMBL/GenBank/DDBJ databases">
        <title>Sequencing the genomes of 1000 actinobacteria strains.</title>
        <authorList>
            <person name="Klenk H.-P."/>
        </authorList>
    </citation>
    <scope>NUCLEOTIDE SEQUENCE [LARGE SCALE GENOMIC DNA]</scope>
    <source>
        <strain evidence="6 7">DSM 22891</strain>
    </source>
</reference>
<comment type="caution">
    <text evidence="6">The sequence shown here is derived from an EMBL/GenBank/DDBJ whole genome shotgun (WGS) entry which is preliminary data.</text>
</comment>
<organism evidence="6 7">
    <name type="scientific">Thermasporomyces composti</name>
    <dbReference type="NCBI Taxonomy" id="696763"/>
    <lineage>
        <taxon>Bacteria</taxon>
        <taxon>Bacillati</taxon>
        <taxon>Actinomycetota</taxon>
        <taxon>Actinomycetes</taxon>
        <taxon>Propionibacteriales</taxon>
        <taxon>Nocardioidaceae</taxon>
        <taxon>Thermasporomyces</taxon>
    </lineage>
</organism>
<dbReference type="Gene3D" id="1.10.1400.10">
    <property type="match status" value="1"/>
</dbReference>
<dbReference type="PANTHER" id="PTHR34218">
    <property type="entry name" value="PEPTIDASE S45 PENICILLIN AMIDASE"/>
    <property type="match status" value="1"/>
</dbReference>
<feature type="binding site" evidence="5">
    <location>
        <position position="198"/>
    </location>
    <ligand>
        <name>Ca(2+)</name>
        <dbReference type="ChEBI" id="CHEBI:29108"/>
    </ligand>
</feature>
<sequence>MYRRVLVRLAMAVAILVAIALVGGATGVVVGVRRSLPDYDGEASLSGLTAKVQIHRDAHGIPQVYADTPEDLFRAQGYVHAQDRFYEMDFRRHLTAGRLAEWFGEELVETDALVRTLGWRRTAARELSTLSPQVRGYLQAYAEGVNAYLAEHSGSRLSVEYTFGALGPPERPEPWTPVDSLAWLKAMAWDLRSNLDDEIDRALTAARLPEERVAELYPEYPYDRHPPIVAVPPSTAATIARRPPLPAGTEDALRRLRALLDASALPDSAGVGAGLGSNSWVVSGALTVSGKPLLANDPHLAPGMPGIWYQIGLHCRRLSDACRYDVAGFGFAGLPGVVIGHNDRIAWGFTNLGPDVMDLYVERLDNDTYLYDEGRRPLTVRQETIRVRDAQPVRIRVRSTHHGPLLSDVHEEVRRAVARTDIAQRARAGGYEVGVALRWTALEPGTTAEAIFRLNTARDWDDFRAAAALFDVPAQNMVYADVEGNIGYQAPGRIPIRRGGTGQWPVPGWSSRFEWEGWVPFEHLPHLLNPKEGFIVTANNAVATPSYPYRLADFWDYGYRADRISKLVRDRVRRGQLDVEAMREIQLDTYDANAAFLVPYLRRIRVDEFTAEGQALLDGWAFTQEVESPAAAFFNAVWRNLLVLTFHDDLPAGVRPNGGDRWYEVVRRLVADPDNPWWDDRRTKDVKEDRDTILRQAMVEARKELTRIMARNPERWSWGRMHQLTLVNPSFGNSGFPPLERLFNRGPFEMPGGSEAVLSTGWHAERGYAVTSVPSMRMVVDLGDFDRSGWVNLTGVSGHPSSRHYTDQLEAWLGGRLLPWAFSQAAVQRAAHHVLVLNP</sequence>
<dbReference type="Gene3D" id="2.30.120.10">
    <property type="match status" value="1"/>
</dbReference>
<evidence type="ECO:0000256" key="3">
    <source>
        <dbReference type="ARBA" id="ARBA00023145"/>
    </source>
</evidence>
<dbReference type="InterPro" id="IPR023343">
    <property type="entry name" value="Penicillin_amidase_dom1"/>
</dbReference>
<evidence type="ECO:0000256" key="4">
    <source>
        <dbReference type="PIRSR" id="PIRSR001227-1"/>
    </source>
</evidence>
<dbReference type="InterPro" id="IPR029055">
    <property type="entry name" value="Ntn_hydrolases_N"/>
</dbReference>
<evidence type="ECO:0000313" key="7">
    <source>
        <dbReference type="Proteomes" id="UP000256485"/>
    </source>
</evidence>
<evidence type="ECO:0000256" key="5">
    <source>
        <dbReference type="PIRSR" id="PIRSR001227-2"/>
    </source>
</evidence>
<keyword evidence="5" id="KW-0106">Calcium</keyword>
<dbReference type="GO" id="GO:0046872">
    <property type="term" value="F:metal ion binding"/>
    <property type="evidence" value="ECO:0007669"/>
    <property type="project" value="UniProtKB-KW"/>
</dbReference>
<dbReference type="RefSeq" id="WP_211310507.1">
    <property type="nucleotide sequence ID" value="NZ_QTUC01000001.1"/>
</dbReference>
<evidence type="ECO:0000256" key="1">
    <source>
        <dbReference type="ARBA" id="ARBA00006586"/>
    </source>
</evidence>
<keyword evidence="2" id="KW-0378">Hydrolase</keyword>
<dbReference type="InterPro" id="IPR043147">
    <property type="entry name" value="Penicillin_amidase_A-knob"/>
</dbReference>
<evidence type="ECO:0000256" key="2">
    <source>
        <dbReference type="ARBA" id="ARBA00022801"/>
    </source>
</evidence>